<evidence type="ECO:0000313" key="1">
    <source>
        <dbReference type="EMBL" id="EJW03686.1"/>
    </source>
</evidence>
<dbReference type="HOGENOM" id="CLU_658934_0_0_1"/>
<evidence type="ECO:0000313" key="2">
    <source>
        <dbReference type="Proteomes" id="UP000003163"/>
    </source>
</evidence>
<sequence>MIFCLAINTDVAFLKNVYKIFNNCNGELHFMNFDQDHFIEVIKRFLYSEIDIKNEDSLQHILDHIKKLDENSEFYNQMYIDLKNARKKIMRTMQSLISDIESHCVDFDLLFSALSLVNIEGEKSYFNICLSTFIDYLNNNFSKYLPEKINHRLLSEIRIASNIDIIFANCEISVKLQEISQLKLEDVYPNPVSFIELYNLLFSLEKIDDSKNRKCIFPFVTSIVNVIKENSVQNAEDTDFFVAICANFVLEYFQKFKYLQYILDNYKIRTKPKNIQLCFSANKELIDKIFADLRSERSFEFLKKDHIGWVDFDSASTKRIIYQEWLDEIIETEKIIMRSDTTNSSNNENITYIQRFVFTKQSISNSNSQEYKDDSNSEPNKTFSFIINLDLEKDGIHSNNGGIFIENFGNYLKLVLN</sequence>
<reference evidence="2" key="2">
    <citation type="submission" date="2015-07" db="EMBL/GenBank/DDBJ databases">
        <title>Contrasting host-pathogen interactions and genome evolution in two generalist and specialist microsporidian pathogens of mosquitoes.</title>
        <authorList>
            <consortium name="The Broad Institute Genomics Platform"/>
            <consortium name="The Broad Institute Genome Sequencing Center for Infectious Disease"/>
            <person name="Cuomo C.A."/>
            <person name="Sanscrainte N.D."/>
            <person name="Goldberg J.M."/>
            <person name="Heiman D."/>
            <person name="Young S."/>
            <person name="Zeng Q."/>
            <person name="Becnel J.J."/>
            <person name="Birren B.W."/>
        </authorList>
    </citation>
    <scope>NUCLEOTIDE SEQUENCE [LARGE SCALE GENOMIC DNA]</scope>
    <source>
        <strain evidence="2">USNM 41457</strain>
    </source>
</reference>
<dbReference type="VEuPathDB" id="MicrosporidiaDB:EDEG_00174"/>
<accession>J9D7C9</accession>
<gene>
    <name evidence="1" type="ORF">EDEG_00174</name>
</gene>
<dbReference type="InParanoid" id="J9D7C9"/>
<proteinExistence type="predicted"/>
<organism evidence="1 2">
    <name type="scientific">Edhazardia aedis (strain USNM 41457)</name>
    <name type="common">Microsporidian parasite</name>
    <dbReference type="NCBI Taxonomy" id="1003232"/>
    <lineage>
        <taxon>Eukaryota</taxon>
        <taxon>Fungi</taxon>
        <taxon>Fungi incertae sedis</taxon>
        <taxon>Microsporidia</taxon>
        <taxon>Edhazardia</taxon>
    </lineage>
</organism>
<comment type="caution">
    <text evidence="1">The sequence shown here is derived from an EMBL/GenBank/DDBJ whole genome shotgun (WGS) entry which is preliminary data.</text>
</comment>
<name>J9D7C9_EDHAE</name>
<dbReference type="Proteomes" id="UP000003163">
    <property type="component" value="Unassembled WGS sequence"/>
</dbReference>
<dbReference type="EMBL" id="AFBI03000002">
    <property type="protein sequence ID" value="EJW03686.1"/>
    <property type="molecule type" value="Genomic_DNA"/>
</dbReference>
<reference evidence="1 2" key="1">
    <citation type="submission" date="2011-08" db="EMBL/GenBank/DDBJ databases">
        <authorList>
            <person name="Liu Z.J."/>
            <person name="Shi F.L."/>
            <person name="Lu J.Q."/>
            <person name="Li M."/>
            <person name="Wang Z.L."/>
        </authorList>
    </citation>
    <scope>NUCLEOTIDE SEQUENCE [LARGE SCALE GENOMIC DNA]</scope>
    <source>
        <strain evidence="1 2">USNM 41457</strain>
    </source>
</reference>
<keyword evidence="2" id="KW-1185">Reference proteome</keyword>
<protein>
    <submittedName>
        <fullName evidence="1">Uncharacterized protein</fullName>
    </submittedName>
</protein>
<dbReference type="AlphaFoldDB" id="J9D7C9"/>